<name>A0AAD3P4Y2_NEPGR</name>
<keyword evidence="2" id="KW-1185">Reference proteome</keyword>
<dbReference type="Proteomes" id="UP001279734">
    <property type="component" value="Unassembled WGS sequence"/>
</dbReference>
<dbReference type="AlphaFoldDB" id="A0AAD3P4Y2"/>
<dbReference type="EMBL" id="BSYO01000001">
    <property type="protein sequence ID" value="GMG98402.1"/>
    <property type="molecule type" value="Genomic_DNA"/>
</dbReference>
<protein>
    <submittedName>
        <fullName evidence="1">Uncharacterized protein</fullName>
    </submittedName>
</protein>
<comment type="caution">
    <text evidence="1">The sequence shown here is derived from an EMBL/GenBank/DDBJ whole genome shotgun (WGS) entry which is preliminary data.</text>
</comment>
<evidence type="ECO:0000313" key="2">
    <source>
        <dbReference type="Proteomes" id="UP001279734"/>
    </source>
</evidence>
<evidence type="ECO:0000313" key="1">
    <source>
        <dbReference type="EMBL" id="GMG98402.1"/>
    </source>
</evidence>
<reference evidence="1" key="1">
    <citation type="submission" date="2023-05" db="EMBL/GenBank/DDBJ databases">
        <title>Nepenthes gracilis genome sequencing.</title>
        <authorList>
            <person name="Fukushima K."/>
        </authorList>
    </citation>
    <scope>NUCLEOTIDE SEQUENCE</scope>
    <source>
        <strain evidence="1">SING2019-196</strain>
    </source>
</reference>
<sequence>MTSSTLWILDVAHIRGGALAKQIPSPYYPLPFPLHLIACSREGDIAWHGKDQKTVNRVLSGRPTPENAGMGVLQLASAL</sequence>
<accession>A0AAD3P4Y2</accession>
<organism evidence="1 2">
    <name type="scientific">Nepenthes gracilis</name>
    <name type="common">Slender pitcher plant</name>
    <dbReference type="NCBI Taxonomy" id="150966"/>
    <lineage>
        <taxon>Eukaryota</taxon>
        <taxon>Viridiplantae</taxon>
        <taxon>Streptophyta</taxon>
        <taxon>Embryophyta</taxon>
        <taxon>Tracheophyta</taxon>
        <taxon>Spermatophyta</taxon>
        <taxon>Magnoliopsida</taxon>
        <taxon>eudicotyledons</taxon>
        <taxon>Gunneridae</taxon>
        <taxon>Pentapetalae</taxon>
        <taxon>Caryophyllales</taxon>
        <taxon>Nepenthaceae</taxon>
        <taxon>Nepenthes</taxon>
    </lineage>
</organism>
<proteinExistence type="predicted"/>
<gene>
    <name evidence="1" type="ORF">Nepgr_000242</name>
</gene>